<keyword evidence="2 5" id="KW-0132">Cell division</keyword>
<keyword evidence="4 5" id="KW-0131">Cell cycle</keyword>
<dbReference type="OrthoDB" id="9768127at2"/>
<dbReference type="InterPro" id="IPR020823">
    <property type="entry name" value="Cell_div_FtsA"/>
</dbReference>
<dbReference type="InterPro" id="IPR050696">
    <property type="entry name" value="FtsA/MreB"/>
</dbReference>
<protein>
    <recommendedName>
        <fullName evidence="5 6">Cell division protein FtsA</fullName>
    </recommendedName>
</protein>
<evidence type="ECO:0000313" key="8">
    <source>
        <dbReference type="EMBL" id="OEH84715.1"/>
    </source>
</evidence>
<evidence type="ECO:0000256" key="1">
    <source>
        <dbReference type="ARBA" id="ARBA00022475"/>
    </source>
</evidence>
<dbReference type="GO" id="GO:0043093">
    <property type="term" value="P:FtsZ-dependent cytokinesis"/>
    <property type="evidence" value="ECO:0007669"/>
    <property type="project" value="UniProtKB-UniRule"/>
</dbReference>
<evidence type="ECO:0000256" key="2">
    <source>
        <dbReference type="ARBA" id="ARBA00022618"/>
    </source>
</evidence>
<dbReference type="STRING" id="1390249.BHU72_07715"/>
<dbReference type="HAMAP" id="MF_02033">
    <property type="entry name" value="FtsA"/>
    <property type="match status" value="1"/>
</dbReference>
<dbReference type="AlphaFoldDB" id="A0A1E5L3J6"/>
<dbReference type="GO" id="GO:0032153">
    <property type="term" value="C:cell division site"/>
    <property type="evidence" value="ECO:0007669"/>
    <property type="project" value="UniProtKB-UniRule"/>
</dbReference>
<dbReference type="NCBIfam" id="TIGR01174">
    <property type="entry name" value="ftsA"/>
    <property type="match status" value="1"/>
</dbReference>
<evidence type="ECO:0000256" key="5">
    <source>
        <dbReference type="HAMAP-Rule" id="MF_02033"/>
    </source>
</evidence>
<comment type="function">
    <text evidence="5 6">Cell division protein that is involved in the assembly of the Z ring. May serve as a membrane anchor for the Z ring.</text>
</comment>
<sequence length="410" mass="44175">MTIQNPVVSLDIGTSAIRVVIGEAKNGTIHIVGVGSAPSRGIKNGAIVDIEQTVLSIEEAVNKAEQMVGIQIESVFVGINGNHIQLTASHGVVAVGNPDKEITEEDVERVINAAKVISIPPERAIIDVIPQQYVVDGLDGIQDPRGMLGVRLEVNATIVTGSKTILHNIRRCVEKAGLQVAHFVLASMAAGTIALKKDERELGAILIDLGAGGANIAIFEKGALVRTAVIPVGGNYLTHDIAYGLKTEMENAELIKVKHGCALVSLADEEEVFKVNRLGTKKEYDLNQEELAMIIEPRLQEIMQLILKEINKLGYSNDITAGFFFTGGVANMKGIAELAEIELDAPVQISMPNYLGVKDSTFTTGVGIIKYATEQGLIRNHKYKPSSKLPSGVQADNLVQKIKDWFKDFL</sequence>
<accession>A0A1E5L3J6</accession>
<dbReference type="FunFam" id="3.30.1490.110:FF:000003">
    <property type="entry name" value="Cell division protein FtsA"/>
    <property type="match status" value="1"/>
</dbReference>
<keyword evidence="1 5" id="KW-1003">Cell membrane</keyword>
<dbReference type="PANTHER" id="PTHR32432">
    <property type="entry name" value="CELL DIVISION PROTEIN FTSA-RELATED"/>
    <property type="match status" value="1"/>
</dbReference>
<organism evidence="8 9">
    <name type="scientific">Desulfuribacillus stibiiarsenatis</name>
    <dbReference type="NCBI Taxonomy" id="1390249"/>
    <lineage>
        <taxon>Bacteria</taxon>
        <taxon>Bacillati</taxon>
        <taxon>Bacillota</taxon>
        <taxon>Desulfuribacillia</taxon>
        <taxon>Desulfuribacillales</taxon>
        <taxon>Desulfuribacillaceae</taxon>
        <taxon>Desulfuribacillus</taxon>
    </lineage>
</organism>
<dbReference type="Gene3D" id="3.30.420.40">
    <property type="match status" value="1"/>
</dbReference>
<comment type="subunit">
    <text evidence="5">Self-interacts. Interacts with FtsZ.</text>
</comment>
<dbReference type="Gene3D" id="3.30.1490.110">
    <property type="match status" value="1"/>
</dbReference>
<comment type="caution">
    <text evidence="8">The sequence shown here is derived from an EMBL/GenBank/DDBJ whole genome shotgun (WGS) entry which is preliminary data.</text>
</comment>
<dbReference type="RefSeq" id="WP_069702814.1">
    <property type="nucleotide sequence ID" value="NZ_MJAT01000036.1"/>
</dbReference>
<evidence type="ECO:0000313" key="9">
    <source>
        <dbReference type="Proteomes" id="UP000095255"/>
    </source>
</evidence>
<name>A0A1E5L3J6_9FIRM</name>
<dbReference type="InterPro" id="IPR043129">
    <property type="entry name" value="ATPase_NBD"/>
</dbReference>
<dbReference type="Pfam" id="PF14450">
    <property type="entry name" value="FtsA"/>
    <property type="match status" value="1"/>
</dbReference>
<comment type="similarity">
    <text evidence="5 6">Belongs to the FtsA/MreB family.</text>
</comment>
<dbReference type="PANTHER" id="PTHR32432:SF4">
    <property type="entry name" value="CELL DIVISION PROTEIN FTSA"/>
    <property type="match status" value="1"/>
</dbReference>
<evidence type="ECO:0000256" key="3">
    <source>
        <dbReference type="ARBA" id="ARBA00023136"/>
    </source>
</evidence>
<gene>
    <name evidence="5" type="primary">ftsA</name>
    <name evidence="8" type="ORF">BHU72_07715</name>
</gene>
<keyword evidence="3 5" id="KW-0472">Membrane</keyword>
<dbReference type="SMART" id="SM00842">
    <property type="entry name" value="FtsA"/>
    <property type="match status" value="1"/>
</dbReference>
<dbReference type="CDD" id="cd24048">
    <property type="entry name" value="ASKHA_NBD_FtsA"/>
    <property type="match status" value="1"/>
</dbReference>
<feature type="domain" description="SHS2" evidence="7">
    <location>
        <begin position="7"/>
        <end position="194"/>
    </location>
</feature>
<dbReference type="Proteomes" id="UP000095255">
    <property type="component" value="Unassembled WGS sequence"/>
</dbReference>
<reference evidence="8 9" key="1">
    <citation type="submission" date="2016-09" db="EMBL/GenBank/DDBJ databases">
        <title>Desulfuribacillus arsenicus sp. nov., an obligately anaerobic, dissimilatory arsenic- and antimonate-reducing bacterium isolated from anoxic sediments.</title>
        <authorList>
            <person name="Abin C.A."/>
            <person name="Hollibaugh J.T."/>
        </authorList>
    </citation>
    <scope>NUCLEOTIDE SEQUENCE [LARGE SCALE GENOMIC DNA]</scope>
    <source>
        <strain evidence="8 9">MLFW-2</strain>
    </source>
</reference>
<evidence type="ECO:0000256" key="6">
    <source>
        <dbReference type="PIRNR" id="PIRNR003101"/>
    </source>
</evidence>
<dbReference type="PIRSF" id="PIRSF003101">
    <property type="entry name" value="FtsA"/>
    <property type="match status" value="1"/>
</dbReference>
<dbReference type="GO" id="GO:0009898">
    <property type="term" value="C:cytoplasmic side of plasma membrane"/>
    <property type="evidence" value="ECO:0007669"/>
    <property type="project" value="UniProtKB-UniRule"/>
</dbReference>
<evidence type="ECO:0000259" key="7">
    <source>
        <dbReference type="SMART" id="SM00842"/>
    </source>
</evidence>
<dbReference type="InterPro" id="IPR003494">
    <property type="entry name" value="SHS2_FtsA"/>
</dbReference>
<dbReference type="Pfam" id="PF02491">
    <property type="entry name" value="SHS2_FTSA"/>
    <property type="match status" value="1"/>
</dbReference>
<proteinExistence type="inferred from homology"/>
<comment type="subcellular location">
    <subcellularLocation>
        <location evidence="5">Cell membrane</location>
        <topology evidence="5">Peripheral membrane protein</topology>
        <orientation evidence="5">Cytoplasmic side</orientation>
    </subcellularLocation>
    <text evidence="5">Localizes to the Z ring in an FtsZ-dependent manner. Targeted to the membrane through a conserved C-terminal amphipathic helix.</text>
</comment>
<keyword evidence="9" id="KW-1185">Reference proteome</keyword>
<dbReference type="SUPFAM" id="SSF53067">
    <property type="entry name" value="Actin-like ATPase domain"/>
    <property type="match status" value="2"/>
</dbReference>
<evidence type="ECO:0000256" key="4">
    <source>
        <dbReference type="ARBA" id="ARBA00023306"/>
    </source>
</evidence>
<dbReference type="EMBL" id="MJAT01000036">
    <property type="protein sequence ID" value="OEH84715.1"/>
    <property type="molecule type" value="Genomic_DNA"/>
</dbReference>